<dbReference type="Pfam" id="PF07715">
    <property type="entry name" value="Plug"/>
    <property type="match status" value="1"/>
</dbReference>
<keyword evidence="11 12" id="KW-0998">Cell outer membrane</keyword>
<dbReference type="PANTHER" id="PTHR32552:SF81">
    <property type="entry name" value="TONB-DEPENDENT OUTER MEMBRANE RECEPTOR"/>
    <property type="match status" value="1"/>
</dbReference>
<dbReference type="PROSITE" id="PS52016">
    <property type="entry name" value="TONB_DEPENDENT_REC_3"/>
    <property type="match status" value="1"/>
</dbReference>
<organism evidence="18 19">
    <name type="scientific">Parahaliea mediterranea</name>
    <dbReference type="NCBI Taxonomy" id="651086"/>
    <lineage>
        <taxon>Bacteria</taxon>
        <taxon>Pseudomonadati</taxon>
        <taxon>Pseudomonadota</taxon>
        <taxon>Gammaproteobacteria</taxon>
        <taxon>Cellvibrionales</taxon>
        <taxon>Halieaceae</taxon>
        <taxon>Parahaliea</taxon>
    </lineage>
</organism>
<evidence type="ECO:0000256" key="2">
    <source>
        <dbReference type="ARBA" id="ARBA00022448"/>
    </source>
</evidence>
<evidence type="ECO:0000256" key="3">
    <source>
        <dbReference type="ARBA" id="ARBA00022452"/>
    </source>
</evidence>
<evidence type="ECO:0000256" key="6">
    <source>
        <dbReference type="ARBA" id="ARBA00022729"/>
    </source>
</evidence>
<keyword evidence="7" id="KW-0408">Iron</keyword>
<accession>A0A939DDN4</accession>
<evidence type="ECO:0000256" key="13">
    <source>
        <dbReference type="PROSITE-ProRule" id="PRU10144"/>
    </source>
</evidence>
<keyword evidence="4" id="KW-0410">Iron transport</keyword>
<feature type="chain" id="PRO_5037506891" evidence="15">
    <location>
        <begin position="25"/>
        <end position="776"/>
    </location>
</feature>
<proteinExistence type="inferred from homology"/>
<keyword evidence="9 14" id="KW-0798">TonB box</keyword>
<evidence type="ECO:0000256" key="8">
    <source>
        <dbReference type="ARBA" id="ARBA00023065"/>
    </source>
</evidence>
<evidence type="ECO:0000256" key="1">
    <source>
        <dbReference type="ARBA" id="ARBA00004571"/>
    </source>
</evidence>
<dbReference type="Pfam" id="PF00593">
    <property type="entry name" value="TonB_dep_Rec_b-barrel"/>
    <property type="match status" value="1"/>
</dbReference>
<comment type="similarity">
    <text evidence="12 14">Belongs to the TonB-dependent receptor family.</text>
</comment>
<dbReference type="InterPro" id="IPR012910">
    <property type="entry name" value="Plug_dom"/>
</dbReference>
<comment type="caution">
    <text evidence="18">The sequence shown here is derived from an EMBL/GenBank/DDBJ whole genome shotgun (WGS) entry which is preliminary data.</text>
</comment>
<keyword evidence="2 12" id="KW-0813">Transport</keyword>
<feature type="signal peptide" evidence="15">
    <location>
        <begin position="1"/>
        <end position="24"/>
    </location>
</feature>
<evidence type="ECO:0000256" key="11">
    <source>
        <dbReference type="ARBA" id="ARBA00023237"/>
    </source>
</evidence>
<dbReference type="GO" id="GO:0006826">
    <property type="term" value="P:iron ion transport"/>
    <property type="evidence" value="ECO:0007669"/>
    <property type="project" value="UniProtKB-KW"/>
</dbReference>
<gene>
    <name evidence="18" type="ORF">JYP50_06220</name>
</gene>
<evidence type="ECO:0000256" key="15">
    <source>
        <dbReference type="SAM" id="SignalP"/>
    </source>
</evidence>
<dbReference type="InterPro" id="IPR000531">
    <property type="entry name" value="Beta-barrel_TonB"/>
</dbReference>
<reference evidence="18" key="1">
    <citation type="submission" date="2021-02" db="EMBL/GenBank/DDBJ databases">
        <title>PHA producing bacteria isolated from coastal sediment in Guangdong, Shenzhen.</title>
        <authorList>
            <person name="Zheng W."/>
            <person name="Yu S."/>
            <person name="Huang Y."/>
        </authorList>
    </citation>
    <scope>NUCLEOTIDE SEQUENCE</scope>
    <source>
        <strain evidence="18">TN14-10</strain>
    </source>
</reference>
<name>A0A939DDN4_9GAMM</name>
<feature type="short sequence motif" description="TonB C-terminal box" evidence="13">
    <location>
        <begin position="759"/>
        <end position="776"/>
    </location>
</feature>
<dbReference type="AlphaFoldDB" id="A0A939DDN4"/>
<evidence type="ECO:0000256" key="10">
    <source>
        <dbReference type="ARBA" id="ARBA00023136"/>
    </source>
</evidence>
<dbReference type="Proteomes" id="UP000664303">
    <property type="component" value="Unassembled WGS sequence"/>
</dbReference>
<keyword evidence="8" id="KW-0406">Ion transport</keyword>
<evidence type="ECO:0000256" key="12">
    <source>
        <dbReference type="PROSITE-ProRule" id="PRU01360"/>
    </source>
</evidence>
<protein>
    <submittedName>
        <fullName evidence="18">TonB-dependent receptor</fullName>
    </submittedName>
</protein>
<keyword evidence="10 12" id="KW-0472">Membrane</keyword>
<dbReference type="SUPFAM" id="SSF56935">
    <property type="entry name" value="Porins"/>
    <property type="match status" value="1"/>
</dbReference>
<feature type="domain" description="TonB-dependent receptor-like beta-barrel" evidence="16">
    <location>
        <begin position="290"/>
        <end position="742"/>
    </location>
</feature>
<dbReference type="Gene3D" id="2.40.170.20">
    <property type="entry name" value="TonB-dependent receptor, beta-barrel domain"/>
    <property type="match status" value="1"/>
</dbReference>
<dbReference type="InterPro" id="IPR010917">
    <property type="entry name" value="TonB_rcpt_CS"/>
</dbReference>
<evidence type="ECO:0000259" key="17">
    <source>
        <dbReference type="Pfam" id="PF07715"/>
    </source>
</evidence>
<evidence type="ECO:0000313" key="19">
    <source>
        <dbReference type="Proteomes" id="UP000664303"/>
    </source>
</evidence>
<keyword evidence="3 12" id="KW-1134">Transmembrane beta strand</keyword>
<evidence type="ECO:0000256" key="9">
    <source>
        <dbReference type="ARBA" id="ARBA00023077"/>
    </source>
</evidence>
<sequence>MRLNLVGRYAVLTNSMLLASFAHAESEYVSSAYQLEEVVVTAQKRVENLQSVPIAVTSLSSDFLDEHEIRSIQDLAATVPGLVTTRSVGYGAAPLSIRGIGGANGGGNVFADEPVATYLNGVYIGPPAFNVTELLDIESIQVLRGPQGTLYGRNATAGALLIETRKPGEEFEGEFRASVTDLDEISVSGAFGGPLTERLGARLAAGDTQRDGYGENTVTGRDFGGSDSQSIRGTLTFNASDSLDLVFAGEHSERDATPMLQAVTGIEAGGGVGSPYVRRADLNEVLESDEFSIDGTNEFSSTNAYYSLSVQWSISEQVTFDAVTGYFNADTNGSMDSDSSSLTLFSNNAETERELLSQEFRLSGEREAFDWIVGLYYMHENAGIDIAIQNQNSGGVGFSEFPPTSAPVAHGLDVQFDADNETEAYALFFDASFHLSERLKLTLGGRWSEEKKSFTNTTQGLFLRGSEFYLAPTGGGDAGYGKNPGDAVAPGDYFRLPVSVAHKERFEDVSPRVVIDYVLGDDAMIYTSYSQGFKSGGFNSFGLDESFDPENVDAYEVGLKSTLFDQRLRLNLSAYRYDYEGLQLRLPVVTGGVEIENIGAAEISGFEAEMSAILAGNLTVSASYTYLDASMTEGTLTAIPTDVTPFLFGSPFVSLTEEDVAGNDLTRAPRHAFNINARYEWQIGSLLGTFIATYRWQDSVYFLETNQDADTFWQDAWSELDVRLGISTEDRKWELALFGQNVLDERYMTQIAALGGFPNASVSEPRKWGLQLIARF</sequence>
<evidence type="ECO:0000313" key="18">
    <source>
        <dbReference type="EMBL" id="MBN7796174.1"/>
    </source>
</evidence>
<evidence type="ECO:0000256" key="7">
    <source>
        <dbReference type="ARBA" id="ARBA00023004"/>
    </source>
</evidence>
<dbReference type="InterPro" id="IPR039426">
    <property type="entry name" value="TonB-dep_rcpt-like"/>
</dbReference>
<keyword evidence="6 15" id="KW-0732">Signal</keyword>
<evidence type="ECO:0000256" key="5">
    <source>
        <dbReference type="ARBA" id="ARBA00022692"/>
    </source>
</evidence>
<dbReference type="EMBL" id="JAFKCZ010000004">
    <property type="protein sequence ID" value="MBN7796174.1"/>
    <property type="molecule type" value="Genomic_DNA"/>
</dbReference>
<dbReference type="InterPro" id="IPR036942">
    <property type="entry name" value="Beta-barrel_TonB_sf"/>
</dbReference>
<keyword evidence="18" id="KW-0675">Receptor</keyword>
<evidence type="ECO:0000256" key="4">
    <source>
        <dbReference type="ARBA" id="ARBA00022496"/>
    </source>
</evidence>
<dbReference type="PROSITE" id="PS01156">
    <property type="entry name" value="TONB_DEPENDENT_REC_2"/>
    <property type="match status" value="1"/>
</dbReference>
<evidence type="ECO:0000259" key="16">
    <source>
        <dbReference type="Pfam" id="PF00593"/>
    </source>
</evidence>
<evidence type="ECO:0000256" key="14">
    <source>
        <dbReference type="RuleBase" id="RU003357"/>
    </source>
</evidence>
<comment type="subcellular location">
    <subcellularLocation>
        <location evidence="1 12">Cell outer membrane</location>
        <topology evidence="1 12">Multi-pass membrane protein</topology>
    </subcellularLocation>
</comment>
<keyword evidence="5 12" id="KW-0812">Transmembrane</keyword>
<keyword evidence="19" id="KW-1185">Reference proteome</keyword>
<dbReference type="GO" id="GO:0009279">
    <property type="term" value="C:cell outer membrane"/>
    <property type="evidence" value="ECO:0007669"/>
    <property type="project" value="UniProtKB-SubCell"/>
</dbReference>
<dbReference type="PANTHER" id="PTHR32552">
    <property type="entry name" value="FERRICHROME IRON RECEPTOR-RELATED"/>
    <property type="match status" value="1"/>
</dbReference>
<dbReference type="RefSeq" id="WP_206559618.1">
    <property type="nucleotide sequence ID" value="NZ_JAFKCZ010000004.1"/>
</dbReference>
<feature type="domain" description="TonB-dependent receptor plug" evidence="17">
    <location>
        <begin position="49"/>
        <end position="159"/>
    </location>
</feature>